<dbReference type="Proteomes" id="UP000656042">
    <property type="component" value="Unassembled WGS sequence"/>
</dbReference>
<protein>
    <submittedName>
        <fullName evidence="1">Uncharacterized protein</fullName>
    </submittedName>
</protein>
<reference evidence="1" key="1">
    <citation type="journal article" date="2014" name="Int. J. Syst. Evol. Microbiol.">
        <title>Complete genome sequence of Corynebacterium casei LMG S-19264T (=DSM 44701T), isolated from a smear-ripened cheese.</title>
        <authorList>
            <consortium name="US DOE Joint Genome Institute (JGI-PGF)"/>
            <person name="Walter F."/>
            <person name="Albersmeier A."/>
            <person name="Kalinowski J."/>
            <person name="Ruckert C."/>
        </authorList>
    </citation>
    <scope>NUCLEOTIDE SEQUENCE</scope>
    <source>
        <strain evidence="1">CGMCC 4.7299</strain>
    </source>
</reference>
<dbReference type="RefSeq" id="WP_229715763.1">
    <property type="nucleotide sequence ID" value="NZ_BMMX01000007.1"/>
</dbReference>
<gene>
    <name evidence="1" type="ORF">GCM10012284_23500</name>
</gene>
<name>A0A8J3FPB9_9ACTN</name>
<accession>A0A8J3FPB9</accession>
<reference evidence="1" key="2">
    <citation type="submission" date="2020-09" db="EMBL/GenBank/DDBJ databases">
        <authorList>
            <person name="Sun Q."/>
            <person name="Zhou Y."/>
        </authorList>
    </citation>
    <scope>NUCLEOTIDE SEQUENCE</scope>
    <source>
        <strain evidence="1">CGMCC 4.7299</strain>
    </source>
</reference>
<dbReference type="AlphaFoldDB" id="A0A8J3FPB9"/>
<evidence type="ECO:0000313" key="2">
    <source>
        <dbReference type="Proteomes" id="UP000656042"/>
    </source>
</evidence>
<comment type="caution">
    <text evidence="1">The sequence shown here is derived from an EMBL/GenBank/DDBJ whole genome shotgun (WGS) entry which is preliminary data.</text>
</comment>
<organism evidence="1 2">
    <name type="scientific">Mangrovihabitans endophyticus</name>
    <dbReference type="NCBI Taxonomy" id="1751298"/>
    <lineage>
        <taxon>Bacteria</taxon>
        <taxon>Bacillati</taxon>
        <taxon>Actinomycetota</taxon>
        <taxon>Actinomycetes</taxon>
        <taxon>Micromonosporales</taxon>
        <taxon>Micromonosporaceae</taxon>
        <taxon>Mangrovihabitans</taxon>
    </lineage>
</organism>
<proteinExistence type="predicted"/>
<evidence type="ECO:0000313" key="1">
    <source>
        <dbReference type="EMBL" id="GGK88747.1"/>
    </source>
</evidence>
<keyword evidence="2" id="KW-1185">Reference proteome</keyword>
<dbReference type="EMBL" id="BMMX01000007">
    <property type="protein sequence ID" value="GGK88747.1"/>
    <property type="molecule type" value="Genomic_DNA"/>
</dbReference>
<sequence>MDERLESLCLRLAGPGDPLAEPGPMHDLAARIAGDVRAGREDLSDELDSLEDRLLAAGYAAGLSSARSPYAPVPGLGDGHPPLTVLACPAGRCTRVEPPADPPPLCAVLRRPLVRVRLGP</sequence>